<organism evidence="1 2">
    <name type="scientific">Sphingomonas xanthus</name>
    <dbReference type="NCBI Taxonomy" id="2594473"/>
    <lineage>
        <taxon>Bacteria</taxon>
        <taxon>Pseudomonadati</taxon>
        <taxon>Pseudomonadota</taxon>
        <taxon>Alphaproteobacteria</taxon>
        <taxon>Sphingomonadales</taxon>
        <taxon>Sphingomonadaceae</taxon>
        <taxon>Sphingomonas</taxon>
    </lineage>
</organism>
<proteinExistence type="predicted"/>
<dbReference type="RefSeq" id="WP_147494871.1">
    <property type="nucleotide sequence ID" value="NZ_CP041659.1"/>
</dbReference>
<evidence type="ECO:0000313" key="2">
    <source>
        <dbReference type="Proteomes" id="UP000321857"/>
    </source>
</evidence>
<keyword evidence="2" id="KW-1185">Reference proteome</keyword>
<reference evidence="1 2" key="1">
    <citation type="submission" date="2019-07" db="EMBL/GenBank/DDBJ databases">
        <title>Sphingomonas AE3 Genome sequencing and assembly.</title>
        <authorList>
            <person name="Kim H."/>
        </authorList>
    </citation>
    <scope>NUCLEOTIDE SEQUENCE [LARGE SCALE GENOMIC DNA]</scope>
    <source>
        <strain evidence="1 2">AE3</strain>
    </source>
</reference>
<dbReference type="Proteomes" id="UP000321857">
    <property type="component" value="Chromosome"/>
</dbReference>
<dbReference type="AlphaFoldDB" id="A0A516IU45"/>
<accession>A0A516IU45</accession>
<evidence type="ECO:0000313" key="1">
    <source>
        <dbReference type="EMBL" id="QDP20423.1"/>
    </source>
</evidence>
<dbReference type="KEGG" id="sxa:FMM02_10940"/>
<gene>
    <name evidence="1" type="ORF">FMM02_10940</name>
</gene>
<protein>
    <submittedName>
        <fullName evidence="1">Uncharacterized protein</fullName>
    </submittedName>
</protein>
<name>A0A516IU45_9SPHN</name>
<sequence>MSDNLACLSDQDGRLPALALSHMMQALEFLDRDPALPGIIGARLQHAIDTLCDECGLETPTPLIF</sequence>
<dbReference type="EMBL" id="CP041659">
    <property type="protein sequence ID" value="QDP20423.1"/>
    <property type="molecule type" value="Genomic_DNA"/>
</dbReference>
<dbReference type="OrthoDB" id="9964691at2"/>